<dbReference type="Gene3D" id="2.170.120.40">
    <property type="entry name" value="YbbR-like domain"/>
    <property type="match status" value="2"/>
</dbReference>
<keyword evidence="1" id="KW-1133">Transmembrane helix</keyword>
<dbReference type="Gene3D" id="2.170.120.30">
    <property type="match status" value="2"/>
</dbReference>
<dbReference type="EMBL" id="CP003001">
    <property type="protein sequence ID" value="AEM74608.1"/>
    <property type="molecule type" value="Genomic_DNA"/>
</dbReference>
<organism evidence="2 3">
    <name type="scientific">Caldicellulosiruptor acetigenus 6A</name>
    <dbReference type="NCBI Taxonomy" id="632516"/>
    <lineage>
        <taxon>Bacteria</taxon>
        <taxon>Bacillati</taxon>
        <taxon>Bacillota</taxon>
        <taxon>Bacillota incertae sedis</taxon>
        <taxon>Caldicellulosiruptorales</taxon>
        <taxon>Caldicellulosiruptoraceae</taxon>
        <taxon>Caldicellulosiruptor</taxon>
    </lineage>
</organism>
<evidence type="ECO:0000256" key="1">
    <source>
        <dbReference type="SAM" id="Phobius"/>
    </source>
</evidence>
<reference evidence="2 3" key="1">
    <citation type="submission" date="2011-08" db="EMBL/GenBank/DDBJ databases">
        <title>Complete sequence of Caldicellulosiruptor lactoaceticus 6A.</title>
        <authorList>
            <consortium name="US DOE Joint Genome Institute"/>
            <person name="Lucas S."/>
            <person name="Han J."/>
            <person name="Lapidus A."/>
            <person name="Cheng J.-F."/>
            <person name="Goodwin L."/>
            <person name="Pitluck S."/>
            <person name="Peters L."/>
            <person name="Davenport K."/>
            <person name="Detter J.C."/>
            <person name="Han C."/>
            <person name="Tapia R."/>
            <person name="Land M."/>
            <person name="Hauser L."/>
            <person name="Kyrpides N."/>
            <person name="Ivanova N."/>
            <person name="Ovchinnikova G."/>
            <person name="Pagani I."/>
            <person name="Blumer-Schuette S.E."/>
            <person name="Kelly R.M."/>
            <person name="Woyke T."/>
        </authorList>
    </citation>
    <scope>NUCLEOTIDE SEQUENCE [LARGE SCALE GENOMIC DNA]</scope>
    <source>
        <strain evidence="2 3">6A</strain>
    </source>
</reference>
<dbReference type="Pfam" id="PF07949">
    <property type="entry name" value="YbbR"/>
    <property type="match status" value="4"/>
</dbReference>
<dbReference type="PANTHER" id="PTHR37804:SF1">
    <property type="entry name" value="CDAA REGULATORY PROTEIN CDAR"/>
    <property type="match status" value="1"/>
</dbReference>
<protein>
    <submittedName>
        <fullName evidence="2">YbbR family protein</fullName>
    </submittedName>
</protein>
<dbReference type="PANTHER" id="PTHR37804">
    <property type="entry name" value="CDAA REGULATORY PROTEIN CDAR"/>
    <property type="match status" value="1"/>
</dbReference>
<dbReference type="Proteomes" id="UP000009257">
    <property type="component" value="Chromosome"/>
</dbReference>
<dbReference type="InterPro" id="IPR012505">
    <property type="entry name" value="YbbR"/>
</dbReference>
<evidence type="ECO:0000313" key="3">
    <source>
        <dbReference type="Proteomes" id="UP000009257"/>
    </source>
</evidence>
<evidence type="ECO:0000313" key="2">
    <source>
        <dbReference type="EMBL" id="AEM74608.1"/>
    </source>
</evidence>
<dbReference type="KEGG" id="clc:Calla_2042"/>
<name>G2PVK8_9FIRM</name>
<keyword evidence="1" id="KW-0472">Membrane</keyword>
<gene>
    <name evidence="2" type="ORF">Calla_2042</name>
</gene>
<dbReference type="AlphaFoldDB" id="G2PVK8"/>
<sequence length="417" mass="46784">MEALGFEKDCNKKPKDDNFWLKVVSILIAIVLWFYVNSIINPIKKREIIIPIRYNITTLSKGLVMKEADAKEVRIVISGTQDELSKVDEKNIQATVDFSDIRQTGDVKLPIAIQNPYHRINIESVYPKNVTVVIDNLVTIQKDVSVEINGNPKKGYIINNYQEEPNVISIKGAESDIKEISKCVAQLNLSLNDRSFKASVPVKVIDSRGKDITTLFDLSQKSIDVYVEILKTKQVPLSVKFKGSLPPSKVISKIILKPSTINIAGKEEDINSINEIVVGTIDTKMLENKSTFQFDFSLPKNIKSLDNVKQVTITIYTDSVVEKSINIPVEVRGLSPGLVAKLSPDKVKVELKYYQSAQNSVDFNSLKAYVDVSNLTKGSYDLQVLVEKPSNIEDFDVFPTYIRVEILENSQSQPQSQ</sequence>
<dbReference type="InterPro" id="IPR053154">
    <property type="entry name" value="c-di-AMP_regulator"/>
</dbReference>
<keyword evidence="1" id="KW-0812">Transmembrane</keyword>
<dbReference type="HOGENOM" id="CLU_039811_4_1_9"/>
<dbReference type="RefSeq" id="WP_014043118.1">
    <property type="nucleotide sequence ID" value="NC_015949.1"/>
</dbReference>
<proteinExistence type="predicted"/>
<feature type="transmembrane region" description="Helical" evidence="1">
    <location>
        <begin position="19"/>
        <end position="36"/>
    </location>
</feature>
<accession>G2PVK8</accession>